<name>A0ABW0K6G9_9BACL</name>
<accession>A0ABW0K6G9</accession>
<evidence type="ECO:0000313" key="1">
    <source>
        <dbReference type="EMBL" id="MFC5448965.1"/>
    </source>
</evidence>
<dbReference type="EMBL" id="JBHSMJ010000013">
    <property type="protein sequence ID" value="MFC5448965.1"/>
    <property type="molecule type" value="Genomic_DNA"/>
</dbReference>
<dbReference type="Proteomes" id="UP001596044">
    <property type="component" value="Unassembled WGS sequence"/>
</dbReference>
<evidence type="ECO:0000313" key="2">
    <source>
        <dbReference type="Proteomes" id="UP001596044"/>
    </source>
</evidence>
<dbReference type="RefSeq" id="WP_270880861.1">
    <property type="nucleotide sequence ID" value="NZ_JAQFVF010000040.1"/>
</dbReference>
<proteinExistence type="predicted"/>
<sequence length="234" mass="26506">MEAFPALAKLRSATNCIGAATMPFMVIVNWLIKSDPETGTPTDGFKPEHHIWHVDKVKALVANQDEAVTFFCGGSRNFPKFIDLFDDVFVLEVDLETSLRRIDERVALDPIRNGNKKNTIEITYAIYKGGTVPNSTGKDLIELSKNVVVNERFLSFFQESGSCGFGKYGTVAYTAPSIPRFQVWHISNGKDFIFLTHECLESPTEEEIDEVRQIVAMLSLNIVERPWWKFWVIP</sequence>
<organism evidence="1 2">
    <name type="scientific">Paenibacillus aestuarii</name>
    <dbReference type="NCBI Taxonomy" id="516965"/>
    <lineage>
        <taxon>Bacteria</taxon>
        <taxon>Bacillati</taxon>
        <taxon>Bacillota</taxon>
        <taxon>Bacilli</taxon>
        <taxon>Bacillales</taxon>
        <taxon>Paenibacillaceae</taxon>
        <taxon>Paenibacillus</taxon>
    </lineage>
</organism>
<gene>
    <name evidence="1" type="ORF">ACFPOG_11860</name>
</gene>
<reference evidence="2" key="1">
    <citation type="journal article" date="2019" name="Int. J. Syst. Evol. Microbiol.">
        <title>The Global Catalogue of Microorganisms (GCM) 10K type strain sequencing project: providing services to taxonomists for standard genome sequencing and annotation.</title>
        <authorList>
            <consortium name="The Broad Institute Genomics Platform"/>
            <consortium name="The Broad Institute Genome Sequencing Center for Infectious Disease"/>
            <person name="Wu L."/>
            <person name="Ma J."/>
        </authorList>
    </citation>
    <scope>NUCLEOTIDE SEQUENCE [LARGE SCALE GENOMIC DNA]</scope>
    <source>
        <strain evidence="2">KACC 11904</strain>
    </source>
</reference>
<keyword evidence="2" id="KW-1185">Reference proteome</keyword>
<comment type="caution">
    <text evidence="1">The sequence shown here is derived from an EMBL/GenBank/DDBJ whole genome shotgun (WGS) entry which is preliminary data.</text>
</comment>
<protein>
    <submittedName>
        <fullName evidence="1">Uncharacterized protein</fullName>
    </submittedName>
</protein>